<dbReference type="RefSeq" id="WP_264792423.1">
    <property type="nucleotide sequence ID" value="NZ_AP026867.1"/>
</dbReference>
<evidence type="ECO:0000313" key="4">
    <source>
        <dbReference type="Proteomes" id="UP001060919"/>
    </source>
</evidence>
<protein>
    <submittedName>
        <fullName evidence="3">Acetyltransferase</fullName>
    </submittedName>
</protein>
<accession>A0A915YDT6</accession>
<dbReference type="InterPro" id="IPR019432">
    <property type="entry name" value="Acyltransferase_MbtK/IucB-like"/>
</dbReference>
<dbReference type="KEGG" id="aup:AsAng_0019320"/>
<reference evidence="3" key="1">
    <citation type="submission" date="2022-09" db="EMBL/GenBank/DDBJ databases">
        <title>Aureispira anguillicida sp. nov., isolated from Leptocephalus of Japanese eel Anguilla japonica.</title>
        <authorList>
            <person name="Yuasa K."/>
            <person name="Mekata T."/>
            <person name="Ikunari K."/>
        </authorList>
    </citation>
    <scope>NUCLEOTIDE SEQUENCE</scope>
    <source>
        <strain evidence="3">EL160426</strain>
    </source>
</reference>
<dbReference type="Pfam" id="PF13523">
    <property type="entry name" value="Acetyltransf_8"/>
    <property type="match status" value="1"/>
</dbReference>
<dbReference type="InterPro" id="IPR016181">
    <property type="entry name" value="Acyl_CoA_acyltransferase"/>
</dbReference>
<proteinExistence type="predicted"/>
<name>A0A915YDT6_9BACT</name>
<feature type="domain" description="Acyltransferase MbtK/IucB-like conserved" evidence="2">
    <location>
        <begin position="20"/>
        <end position="68"/>
    </location>
</feature>
<dbReference type="GO" id="GO:0016410">
    <property type="term" value="F:N-acyltransferase activity"/>
    <property type="evidence" value="ECO:0007669"/>
    <property type="project" value="TreeGrafter"/>
</dbReference>
<dbReference type="SMART" id="SM01006">
    <property type="entry name" value="AlcB"/>
    <property type="match status" value="1"/>
</dbReference>
<keyword evidence="4" id="KW-1185">Reference proteome</keyword>
<evidence type="ECO:0000313" key="3">
    <source>
        <dbReference type="EMBL" id="BDS11220.1"/>
    </source>
</evidence>
<dbReference type="GO" id="GO:0019290">
    <property type="term" value="P:siderophore biosynthetic process"/>
    <property type="evidence" value="ECO:0007669"/>
    <property type="project" value="InterPro"/>
</dbReference>
<dbReference type="Gene3D" id="3.40.630.30">
    <property type="match status" value="1"/>
</dbReference>
<evidence type="ECO:0000259" key="2">
    <source>
        <dbReference type="SMART" id="SM01006"/>
    </source>
</evidence>
<dbReference type="SUPFAM" id="SSF55729">
    <property type="entry name" value="Acyl-CoA N-acyltransferases (Nat)"/>
    <property type="match status" value="1"/>
</dbReference>
<dbReference type="AlphaFoldDB" id="A0A915YDT6"/>
<sequence>MMNESITKNKLQEQYPISFRALDLEQDAAMLLEWVKSPHAKYWGMLDANLKVLINVYEDLLAIPNYEVYIGEINGIPTFLMEAYDPKTELIGSHYNVLEGDWGMHILIKAPEKRISGFTWHIFSAVMDFLFQKDTCQRIIVEPDVENDKIHVLNKRAGFEYQKQVSLPDKTAFLAFCTYEQYCQTKYATL</sequence>
<dbReference type="EMBL" id="AP026867">
    <property type="protein sequence ID" value="BDS11220.1"/>
    <property type="molecule type" value="Genomic_DNA"/>
</dbReference>
<dbReference type="PANTHER" id="PTHR31438:SF1">
    <property type="entry name" value="LYSINE N-ACYLTRANSFERASE C17G9.06C-RELATED"/>
    <property type="match status" value="1"/>
</dbReference>
<gene>
    <name evidence="3" type="ORF">AsAng_0019320</name>
</gene>
<organism evidence="3 4">
    <name type="scientific">Aureispira anguillae</name>
    <dbReference type="NCBI Taxonomy" id="2864201"/>
    <lineage>
        <taxon>Bacteria</taxon>
        <taxon>Pseudomonadati</taxon>
        <taxon>Bacteroidota</taxon>
        <taxon>Saprospiria</taxon>
        <taxon>Saprospirales</taxon>
        <taxon>Saprospiraceae</taxon>
        <taxon>Aureispira</taxon>
    </lineage>
</organism>
<dbReference type="PANTHER" id="PTHR31438">
    <property type="entry name" value="LYSINE N-ACYLTRANSFERASE C17G9.06C-RELATED"/>
    <property type="match status" value="1"/>
</dbReference>
<comment type="pathway">
    <text evidence="1">Siderophore biosynthesis.</text>
</comment>
<evidence type="ECO:0000256" key="1">
    <source>
        <dbReference type="ARBA" id="ARBA00004924"/>
    </source>
</evidence>
<dbReference type="Proteomes" id="UP001060919">
    <property type="component" value="Chromosome"/>
</dbReference>